<sequence length="77" mass="8822">MLNVTATTKYILEHYSDSSKVSSDVFIGTMKANDGHHDHNMGFIRRLGIDFIKFNNAQIVEEGGVDYENFYIYGKTR</sequence>
<comment type="caution">
    <text evidence="1">The sequence shown here is derived from an EMBL/GenBank/DDBJ whole genome shotgun (WGS) entry which is preliminary data.</text>
</comment>
<dbReference type="EMBL" id="JAAOIW010000019">
    <property type="protein sequence ID" value="NHN34524.1"/>
    <property type="molecule type" value="Genomic_DNA"/>
</dbReference>
<name>A0ABX0JJ55_9BACL</name>
<evidence type="ECO:0000313" key="1">
    <source>
        <dbReference type="EMBL" id="NHN34524.1"/>
    </source>
</evidence>
<reference evidence="1" key="1">
    <citation type="submission" date="2020-03" db="EMBL/GenBank/DDBJ databases">
        <title>Draft sequencing of Paenibacilllus sp. S3N08.</title>
        <authorList>
            <person name="Kim D.-U."/>
        </authorList>
    </citation>
    <scope>NUCLEOTIDE SEQUENCE</scope>
    <source>
        <strain evidence="1">S3N08</strain>
    </source>
</reference>
<organism evidence="1 2">
    <name type="scientific">Paenibacillus agricola</name>
    <dbReference type="NCBI Taxonomy" id="2716264"/>
    <lineage>
        <taxon>Bacteria</taxon>
        <taxon>Bacillati</taxon>
        <taxon>Bacillota</taxon>
        <taxon>Bacilli</taxon>
        <taxon>Bacillales</taxon>
        <taxon>Paenibacillaceae</taxon>
        <taxon>Paenibacillus</taxon>
    </lineage>
</organism>
<dbReference type="RefSeq" id="WP_166155546.1">
    <property type="nucleotide sequence ID" value="NZ_JAAOIW010000019.1"/>
</dbReference>
<dbReference type="Proteomes" id="UP001165962">
    <property type="component" value="Unassembled WGS sequence"/>
</dbReference>
<gene>
    <name evidence="1" type="ORF">G9U52_32555</name>
</gene>
<protein>
    <submittedName>
        <fullName evidence="1">Uncharacterized protein</fullName>
    </submittedName>
</protein>
<proteinExistence type="predicted"/>
<evidence type="ECO:0000313" key="2">
    <source>
        <dbReference type="Proteomes" id="UP001165962"/>
    </source>
</evidence>
<keyword evidence="2" id="KW-1185">Reference proteome</keyword>
<accession>A0ABX0JJ55</accession>